<feature type="transmembrane region" description="Helical" evidence="1">
    <location>
        <begin position="63"/>
        <end position="81"/>
    </location>
</feature>
<feature type="transmembrane region" description="Helical" evidence="1">
    <location>
        <begin position="201"/>
        <end position="220"/>
    </location>
</feature>
<dbReference type="RefSeq" id="WP_381089827.1">
    <property type="nucleotide sequence ID" value="NZ_JBHUDX010000091.1"/>
</dbReference>
<feature type="transmembrane region" description="Helical" evidence="1">
    <location>
        <begin position="227"/>
        <end position="246"/>
    </location>
</feature>
<sequence length="334" mass="33886">MTVKRPEPGVHTQLARWVAEGLISSEQAARIETAEVARANAAGRPGTAPRDGDRSRGSMVVEALGYLGGAMAIIAGFIAVVQLWSDIPPSAEAGFAATAAVLLGATGAAVHTEGNPALQRLRSVLWLMSAASLAALGGVLSAHVWHLSASNGTLLSAAMATAYAMLLWLRTQAALQHLAVFAGAAVTLDAGIASIDRNAPGWVLGLAVWLLSVGWGAMAYRGRVRPLTAGYLATAVGLLVGAQLMMETAAGHVVALLTVGALLAGGVVIRGVWLLAIGAFGVIEVVPQTAARYLPNSLAAPLAVLSIGVVLLGVATLLAKRARASGRSGPPACV</sequence>
<proteinExistence type="predicted"/>
<keyword evidence="1" id="KW-1133">Transmembrane helix</keyword>
<feature type="transmembrane region" description="Helical" evidence="1">
    <location>
        <begin position="178"/>
        <end position="195"/>
    </location>
</feature>
<organism evidence="3 4">
    <name type="scientific">Streptomyces caeni</name>
    <dbReference type="NCBI Taxonomy" id="2307231"/>
    <lineage>
        <taxon>Bacteria</taxon>
        <taxon>Bacillati</taxon>
        <taxon>Actinomycetota</taxon>
        <taxon>Actinomycetes</taxon>
        <taxon>Kitasatosporales</taxon>
        <taxon>Streptomycetaceae</taxon>
        <taxon>Streptomyces</taxon>
    </lineage>
</organism>
<feature type="transmembrane region" description="Helical" evidence="1">
    <location>
        <begin position="252"/>
        <end position="269"/>
    </location>
</feature>
<keyword evidence="1" id="KW-0812">Transmembrane</keyword>
<dbReference type="EMBL" id="JBHUDX010000091">
    <property type="protein sequence ID" value="MFD1662340.1"/>
    <property type="molecule type" value="Genomic_DNA"/>
</dbReference>
<comment type="caution">
    <text evidence="3">The sequence shown here is derived from an EMBL/GenBank/DDBJ whole genome shotgun (WGS) entry which is preliminary data.</text>
</comment>
<protein>
    <submittedName>
        <fullName evidence="3">DUF2157 domain-containing protein</fullName>
    </submittedName>
</protein>
<feature type="transmembrane region" description="Helical" evidence="1">
    <location>
        <begin position="93"/>
        <end position="112"/>
    </location>
</feature>
<evidence type="ECO:0000313" key="3">
    <source>
        <dbReference type="EMBL" id="MFD1662340.1"/>
    </source>
</evidence>
<dbReference type="Proteomes" id="UP001597261">
    <property type="component" value="Unassembled WGS sequence"/>
</dbReference>
<feature type="domain" description="DUF2157" evidence="2">
    <location>
        <begin position="16"/>
        <end position="173"/>
    </location>
</feature>
<accession>A0ABW4IY82</accession>
<name>A0ABW4IY82_9ACTN</name>
<feature type="transmembrane region" description="Helical" evidence="1">
    <location>
        <begin position="300"/>
        <end position="319"/>
    </location>
</feature>
<keyword evidence="1" id="KW-0472">Membrane</keyword>
<dbReference type="Pfam" id="PF09925">
    <property type="entry name" value="DUF2157"/>
    <property type="match status" value="1"/>
</dbReference>
<evidence type="ECO:0000256" key="1">
    <source>
        <dbReference type="SAM" id="Phobius"/>
    </source>
</evidence>
<gene>
    <name evidence="3" type="ORF">ACFSL4_30155</name>
</gene>
<keyword evidence="4" id="KW-1185">Reference proteome</keyword>
<dbReference type="InterPro" id="IPR018677">
    <property type="entry name" value="DUF2157"/>
</dbReference>
<reference evidence="4" key="1">
    <citation type="journal article" date="2019" name="Int. J. Syst. Evol. Microbiol.">
        <title>The Global Catalogue of Microorganisms (GCM) 10K type strain sequencing project: providing services to taxonomists for standard genome sequencing and annotation.</title>
        <authorList>
            <consortium name="The Broad Institute Genomics Platform"/>
            <consortium name="The Broad Institute Genome Sequencing Center for Infectious Disease"/>
            <person name="Wu L."/>
            <person name="Ma J."/>
        </authorList>
    </citation>
    <scope>NUCLEOTIDE SEQUENCE [LARGE SCALE GENOMIC DNA]</scope>
    <source>
        <strain evidence="4">CGMCC 1.12470</strain>
    </source>
</reference>
<evidence type="ECO:0000313" key="4">
    <source>
        <dbReference type="Proteomes" id="UP001597261"/>
    </source>
</evidence>
<evidence type="ECO:0000259" key="2">
    <source>
        <dbReference type="Pfam" id="PF09925"/>
    </source>
</evidence>
<feature type="transmembrane region" description="Helical" evidence="1">
    <location>
        <begin position="124"/>
        <end position="145"/>
    </location>
</feature>